<sequence>MHGDGEAELLRELAEGVRPRGFAVYELIRDEDGGEVVDAELCVWGLDCTAQRPPGSDDAGAVFMSPHGMLGNAESAEATFEMFAMIREVRLVWL</sequence>
<evidence type="ECO:0000313" key="2">
    <source>
        <dbReference type="Proteomes" id="UP000580474"/>
    </source>
</evidence>
<dbReference type="EMBL" id="JACHIV010000001">
    <property type="protein sequence ID" value="MBB5070744.1"/>
    <property type="molecule type" value="Genomic_DNA"/>
</dbReference>
<proteinExistence type="predicted"/>
<keyword evidence="2" id="KW-1185">Reference proteome</keyword>
<gene>
    <name evidence="1" type="ORF">BJ969_003832</name>
</gene>
<evidence type="ECO:0000313" key="1">
    <source>
        <dbReference type="EMBL" id="MBB5070744.1"/>
    </source>
</evidence>
<dbReference type="RefSeq" id="WP_184480572.1">
    <property type="nucleotide sequence ID" value="NZ_JACHIV010000001.1"/>
</dbReference>
<name>A0A840NGN5_9PSEU</name>
<protein>
    <submittedName>
        <fullName evidence="1">Uncharacterized protein</fullName>
    </submittedName>
</protein>
<organism evidence="1 2">
    <name type="scientific">Saccharopolyspora gloriosae</name>
    <dbReference type="NCBI Taxonomy" id="455344"/>
    <lineage>
        <taxon>Bacteria</taxon>
        <taxon>Bacillati</taxon>
        <taxon>Actinomycetota</taxon>
        <taxon>Actinomycetes</taxon>
        <taxon>Pseudonocardiales</taxon>
        <taxon>Pseudonocardiaceae</taxon>
        <taxon>Saccharopolyspora</taxon>
    </lineage>
</organism>
<dbReference type="AlphaFoldDB" id="A0A840NGN5"/>
<reference evidence="1 2" key="1">
    <citation type="submission" date="2020-08" db="EMBL/GenBank/DDBJ databases">
        <title>Sequencing the genomes of 1000 actinobacteria strains.</title>
        <authorList>
            <person name="Klenk H.-P."/>
        </authorList>
    </citation>
    <scope>NUCLEOTIDE SEQUENCE [LARGE SCALE GENOMIC DNA]</scope>
    <source>
        <strain evidence="1 2">DSM 45582</strain>
    </source>
</reference>
<accession>A0A840NGN5</accession>
<comment type="caution">
    <text evidence="1">The sequence shown here is derived from an EMBL/GenBank/DDBJ whole genome shotgun (WGS) entry which is preliminary data.</text>
</comment>
<dbReference type="Proteomes" id="UP000580474">
    <property type="component" value="Unassembled WGS sequence"/>
</dbReference>